<sequence length="62" mass="7199">MNMLFSNSAKDLFSGNPLSLAFLNLQYPAFRLIRPKTINFWIDSLVEAFQKFLDKAQSKICR</sequence>
<dbReference type="KEGG" id="clz:BIU88_04910"/>
<dbReference type="STRING" id="274537.BIU88_04910"/>
<reference evidence="1" key="1">
    <citation type="submission" date="2016-09" db="EMBL/GenBank/DDBJ databases">
        <title>Genome sequence of Chlorobaculum limnaeum.</title>
        <authorList>
            <person name="Liu Z."/>
            <person name="Tank M."/>
            <person name="Bryant D.A."/>
        </authorList>
    </citation>
    <scope>NUCLEOTIDE SEQUENCE [LARGE SCALE GENOMIC DNA]</scope>
    <source>
        <strain evidence="1">DSM 1677</strain>
    </source>
</reference>
<gene>
    <name evidence="1" type="ORF">BIU88_04910</name>
</gene>
<dbReference type="AlphaFoldDB" id="A0A1D8CX89"/>
<evidence type="ECO:0000313" key="1">
    <source>
        <dbReference type="EMBL" id="AOS83540.1"/>
    </source>
</evidence>
<dbReference type="Proteomes" id="UP000095185">
    <property type="component" value="Chromosome"/>
</dbReference>
<evidence type="ECO:0000313" key="2">
    <source>
        <dbReference type="Proteomes" id="UP000095185"/>
    </source>
</evidence>
<proteinExistence type="predicted"/>
<dbReference type="EMBL" id="CP017305">
    <property type="protein sequence ID" value="AOS83540.1"/>
    <property type="molecule type" value="Genomic_DNA"/>
</dbReference>
<accession>A0A1D8CX89</accession>
<protein>
    <submittedName>
        <fullName evidence="1">Uncharacterized protein</fullName>
    </submittedName>
</protein>
<organism evidence="1 2">
    <name type="scientific">Chlorobaculum limnaeum</name>
    <dbReference type="NCBI Taxonomy" id="274537"/>
    <lineage>
        <taxon>Bacteria</taxon>
        <taxon>Pseudomonadati</taxon>
        <taxon>Chlorobiota</taxon>
        <taxon>Chlorobiia</taxon>
        <taxon>Chlorobiales</taxon>
        <taxon>Chlorobiaceae</taxon>
        <taxon>Chlorobaculum</taxon>
    </lineage>
</organism>
<keyword evidence="2" id="KW-1185">Reference proteome</keyword>
<name>A0A1D8CX89_CHLLM</name>